<dbReference type="Proteomes" id="UP000199622">
    <property type="component" value="Unassembled WGS sequence"/>
</dbReference>
<keyword evidence="1" id="KW-1133">Transmembrane helix</keyword>
<evidence type="ECO:0000313" key="2">
    <source>
        <dbReference type="EMBL" id="SED53164.1"/>
    </source>
</evidence>
<proteinExistence type="predicted"/>
<feature type="transmembrane region" description="Helical" evidence="1">
    <location>
        <begin position="9"/>
        <end position="31"/>
    </location>
</feature>
<reference evidence="3" key="1">
    <citation type="submission" date="2016-10" db="EMBL/GenBank/DDBJ databases">
        <authorList>
            <person name="Varghese N."/>
            <person name="Submissions S."/>
        </authorList>
    </citation>
    <scope>NUCLEOTIDE SEQUENCE [LARGE SCALE GENOMIC DNA]</scope>
    <source>
        <strain evidence="3">DSM 44544</strain>
    </source>
</reference>
<keyword evidence="1" id="KW-0812">Transmembrane</keyword>
<feature type="transmembrane region" description="Helical" evidence="1">
    <location>
        <begin position="84"/>
        <end position="101"/>
    </location>
</feature>
<sequence>MASRADPRTLVAAGVIAALTGAATGVFWGAMSGAYDGACTPGNPFCSFGRAIVGAEILLATVAGTSLLTLFALSMTRLRPRRPVVLTALLAPLALAVVYHFTDALGAYRIALLAAVSAVLHVGVAWTARTAVR</sequence>
<evidence type="ECO:0000256" key="1">
    <source>
        <dbReference type="SAM" id="Phobius"/>
    </source>
</evidence>
<organism evidence="2 3">
    <name type="scientific">Amycolatopsis tolypomycina</name>
    <dbReference type="NCBI Taxonomy" id="208445"/>
    <lineage>
        <taxon>Bacteria</taxon>
        <taxon>Bacillati</taxon>
        <taxon>Actinomycetota</taxon>
        <taxon>Actinomycetes</taxon>
        <taxon>Pseudonocardiales</taxon>
        <taxon>Pseudonocardiaceae</taxon>
        <taxon>Amycolatopsis</taxon>
    </lineage>
</organism>
<dbReference type="EMBL" id="FNSO01000004">
    <property type="protein sequence ID" value="SED53164.1"/>
    <property type="molecule type" value="Genomic_DNA"/>
</dbReference>
<dbReference type="OrthoDB" id="9964799at2"/>
<feature type="transmembrane region" description="Helical" evidence="1">
    <location>
        <begin position="107"/>
        <end position="128"/>
    </location>
</feature>
<keyword evidence="3" id="KW-1185">Reference proteome</keyword>
<gene>
    <name evidence="2" type="ORF">SAMN04489727_8251</name>
</gene>
<feature type="transmembrane region" description="Helical" evidence="1">
    <location>
        <begin position="51"/>
        <end position="72"/>
    </location>
</feature>
<dbReference type="AlphaFoldDB" id="A0A1H5BGJ8"/>
<keyword evidence="1" id="KW-0472">Membrane</keyword>
<evidence type="ECO:0000313" key="3">
    <source>
        <dbReference type="Proteomes" id="UP000199622"/>
    </source>
</evidence>
<accession>A0A1H5BGJ8</accession>
<dbReference type="STRING" id="208445.SAMN04489727_8251"/>
<name>A0A1H5BGJ8_9PSEU</name>
<dbReference type="RefSeq" id="WP_143060777.1">
    <property type="nucleotide sequence ID" value="NZ_FNSO01000004.1"/>
</dbReference>
<protein>
    <submittedName>
        <fullName evidence="2">Uncharacterized protein</fullName>
    </submittedName>
</protein>